<evidence type="ECO:0000256" key="2">
    <source>
        <dbReference type="ARBA" id="ARBA00022448"/>
    </source>
</evidence>
<keyword evidence="2" id="KW-0813">Transport</keyword>
<dbReference type="SUPFAM" id="SSF161098">
    <property type="entry name" value="MetI-like"/>
    <property type="match status" value="1"/>
</dbReference>
<comment type="subcellular location">
    <subcellularLocation>
        <location evidence="1">Cell membrane</location>
        <topology evidence="1">Multi-pass membrane protein</topology>
    </subcellularLocation>
</comment>
<dbReference type="Gene3D" id="1.10.3720.10">
    <property type="entry name" value="MetI-like"/>
    <property type="match status" value="1"/>
</dbReference>
<feature type="transmembrane region" description="Helical" evidence="7">
    <location>
        <begin position="181"/>
        <end position="199"/>
    </location>
</feature>
<keyword evidence="6 7" id="KW-0472">Membrane</keyword>
<dbReference type="InterPro" id="IPR035906">
    <property type="entry name" value="MetI-like_sf"/>
</dbReference>
<organism evidence="9">
    <name type="scientific">marine metagenome</name>
    <dbReference type="NCBI Taxonomy" id="408172"/>
    <lineage>
        <taxon>unclassified sequences</taxon>
        <taxon>metagenomes</taxon>
        <taxon>ecological metagenomes</taxon>
    </lineage>
</organism>
<evidence type="ECO:0000313" key="9">
    <source>
        <dbReference type="EMBL" id="SVA79560.1"/>
    </source>
</evidence>
<evidence type="ECO:0000256" key="5">
    <source>
        <dbReference type="ARBA" id="ARBA00022989"/>
    </source>
</evidence>
<keyword evidence="5 7" id="KW-1133">Transmembrane helix</keyword>
<feature type="transmembrane region" description="Helical" evidence="7">
    <location>
        <begin position="242"/>
        <end position="266"/>
    </location>
</feature>
<dbReference type="PROSITE" id="PS50928">
    <property type="entry name" value="ABC_TM1"/>
    <property type="match status" value="1"/>
</dbReference>
<sequence length="314" mass="34695">MRNFLVRRLLFAVLSLIIASMAVFGLAHAKEDPINLFIQPGYFISPDTLEALRSKWGLDKPLVVQYLTWAGNMLRGDLGDSVQQQRPVVTIVGEKWVATAQLAGIAWIFGTITGVPLGIISALRRGSLLDYSARGLALAGQSLPAFWIGLVGIWIFAVYLGWLPVFGKGANLPFFEQAKHYILPVLVLGWGPMAGYMRITRSAMLEVLDSEYIKLARAKGVSNRMVVWKHALRNALIQPLTIAALLLAGFMDGAVLVEVIFAWPGVGRVAVEAVNQNDFMMITGTVFLFTFLYLFMSLVADLMYAVVDPRIRYS</sequence>
<evidence type="ECO:0000256" key="3">
    <source>
        <dbReference type="ARBA" id="ARBA00022475"/>
    </source>
</evidence>
<feature type="domain" description="ABC transmembrane type-1" evidence="8">
    <location>
        <begin position="96"/>
        <end position="304"/>
    </location>
</feature>
<dbReference type="GO" id="GO:0055085">
    <property type="term" value="P:transmembrane transport"/>
    <property type="evidence" value="ECO:0007669"/>
    <property type="project" value="InterPro"/>
</dbReference>
<feature type="transmembrane region" description="Helical" evidence="7">
    <location>
        <begin position="286"/>
        <end position="307"/>
    </location>
</feature>
<dbReference type="PANTHER" id="PTHR43163">
    <property type="entry name" value="DIPEPTIDE TRANSPORT SYSTEM PERMEASE PROTEIN DPPB-RELATED"/>
    <property type="match status" value="1"/>
</dbReference>
<proteinExistence type="predicted"/>
<protein>
    <recommendedName>
        <fullName evidence="8">ABC transmembrane type-1 domain-containing protein</fullName>
    </recommendedName>
</protein>
<feature type="transmembrane region" description="Helical" evidence="7">
    <location>
        <begin position="135"/>
        <end position="161"/>
    </location>
</feature>
<feature type="transmembrane region" description="Helical" evidence="7">
    <location>
        <begin position="104"/>
        <end position="123"/>
    </location>
</feature>
<dbReference type="Pfam" id="PF19300">
    <property type="entry name" value="BPD_transp_1_N"/>
    <property type="match status" value="1"/>
</dbReference>
<evidence type="ECO:0000256" key="6">
    <source>
        <dbReference type="ARBA" id="ARBA00023136"/>
    </source>
</evidence>
<dbReference type="GO" id="GO:0005886">
    <property type="term" value="C:plasma membrane"/>
    <property type="evidence" value="ECO:0007669"/>
    <property type="project" value="UniProtKB-SubCell"/>
</dbReference>
<accession>A0A381YRH7</accession>
<evidence type="ECO:0000256" key="1">
    <source>
        <dbReference type="ARBA" id="ARBA00004651"/>
    </source>
</evidence>
<dbReference type="PANTHER" id="PTHR43163:SF2">
    <property type="entry name" value="ABC TRANSPORTER PERMEASE PROTEIN"/>
    <property type="match status" value="1"/>
</dbReference>
<evidence type="ECO:0000259" key="8">
    <source>
        <dbReference type="PROSITE" id="PS50928"/>
    </source>
</evidence>
<name>A0A381YRH7_9ZZZZ</name>
<dbReference type="AlphaFoldDB" id="A0A381YRH7"/>
<gene>
    <name evidence="9" type="ORF">METZ01_LOCUS132414</name>
</gene>
<evidence type="ECO:0000256" key="7">
    <source>
        <dbReference type="SAM" id="Phobius"/>
    </source>
</evidence>
<dbReference type="EMBL" id="UINC01018866">
    <property type="protein sequence ID" value="SVA79560.1"/>
    <property type="molecule type" value="Genomic_DNA"/>
</dbReference>
<keyword evidence="4 7" id="KW-0812">Transmembrane</keyword>
<dbReference type="CDD" id="cd06261">
    <property type="entry name" value="TM_PBP2"/>
    <property type="match status" value="1"/>
</dbReference>
<evidence type="ECO:0000256" key="4">
    <source>
        <dbReference type="ARBA" id="ARBA00022692"/>
    </source>
</evidence>
<keyword evidence="3" id="KW-1003">Cell membrane</keyword>
<dbReference type="Pfam" id="PF00528">
    <property type="entry name" value="BPD_transp_1"/>
    <property type="match status" value="1"/>
</dbReference>
<reference evidence="9" key="1">
    <citation type="submission" date="2018-05" db="EMBL/GenBank/DDBJ databases">
        <authorList>
            <person name="Lanie J.A."/>
            <person name="Ng W.-L."/>
            <person name="Kazmierczak K.M."/>
            <person name="Andrzejewski T.M."/>
            <person name="Davidsen T.M."/>
            <person name="Wayne K.J."/>
            <person name="Tettelin H."/>
            <person name="Glass J.I."/>
            <person name="Rusch D."/>
            <person name="Podicherti R."/>
            <person name="Tsui H.-C.T."/>
            <person name="Winkler M.E."/>
        </authorList>
    </citation>
    <scope>NUCLEOTIDE SEQUENCE</scope>
</reference>
<dbReference type="InterPro" id="IPR000515">
    <property type="entry name" value="MetI-like"/>
</dbReference>
<dbReference type="InterPro" id="IPR045621">
    <property type="entry name" value="BPD_transp_1_N"/>
</dbReference>